<proteinExistence type="predicted"/>
<evidence type="ECO:0000313" key="2">
    <source>
        <dbReference type="Proteomes" id="UP001649230"/>
    </source>
</evidence>
<reference evidence="1 2" key="1">
    <citation type="journal article" date="2024" name="Int. J. Syst. Evol. Microbiol.">
        <title>Paenibacillus hexagrammi sp. nov., a novel bacterium isolated from the gut content of Hexagrammos agrammus.</title>
        <authorList>
            <person name="Jung H.K."/>
            <person name="Kim D.G."/>
            <person name="Zin H."/>
            <person name="Park J."/>
            <person name="Jung H."/>
            <person name="Kim Y.O."/>
            <person name="Kong H.J."/>
            <person name="Kim J.W."/>
            <person name="Kim Y.S."/>
        </authorList>
    </citation>
    <scope>NUCLEOTIDE SEQUENCE [LARGE SCALE GENOMIC DNA]</scope>
    <source>
        <strain evidence="1 2">YPD9-1</strain>
    </source>
</reference>
<dbReference type="Proteomes" id="UP001649230">
    <property type="component" value="Chromosome"/>
</dbReference>
<organism evidence="1 2">
    <name type="scientific">Paenibacillus hexagrammi</name>
    <dbReference type="NCBI Taxonomy" id="2908839"/>
    <lineage>
        <taxon>Bacteria</taxon>
        <taxon>Bacillati</taxon>
        <taxon>Bacillota</taxon>
        <taxon>Bacilli</taxon>
        <taxon>Bacillales</taxon>
        <taxon>Paenibacillaceae</taxon>
        <taxon>Paenibacillus</taxon>
    </lineage>
</organism>
<accession>A0ABY3SEA5</accession>
<gene>
    <name evidence="1" type="ORF">L0M14_21360</name>
</gene>
<dbReference type="PROSITE" id="PS51257">
    <property type="entry name" value="PROKAR_LIPOPROTEIN"/>
    <property type="match status" value="1"/>
</dbReference>
<name>A0ABY3SEA5_9BACL</name>
<evidence type="ECO:0008006" key="3">
    <source>
        <dbReference type="Google" id="ProtNLM"/>
    </source>
</evidence>
<protein>
    <recommendedName>
        <fullName evidence="3">DUF3221 domain-containing protein</fullName>
    </recommendedName>
</protein>
<sequence>MNPKILRMGISLCIICMMIGCTSKGGRINTSYDFTAMANGVTKYQDKYEVDGIRITHSLSLLQFYPQGDAFLRYVNKYDKTEGDRHILISKETRIVDANGRSIQPEKIEKGSKVNFTVYLIEDNYFLVASEIKIADVE</sequence>
<keyword evidence="2" id="KW-1185">Reference proteome</keyword>
<dbReference type="RefSeq" id="WP_235118590.1">
    <property type="nucleotide sequence ID" value="NZ_CP090978.1"/>
</dbReference>
<evidence type="ECO:0000313" key="1">
    <source>
        <dbReference type="EMBL" id="UJF32246.1"/>
    </source>
</evidence>
<dbReference type="EMBL" id="CP090978">
    <property type="protein sequence ID" value="UJF32246.1"/>
    <property type="molecule type" value="Genomic_DNA"/>
</dbReference>